<reference evidence="2 3" key="1">
    <citation type="submission" date="2021-12" db="EMBL/GenBank/DDBJ databases">
        <title>Genome sequencing of bacteria with rrn-lacking chromosome and rrn-plasmid.</title>
        <authorList>
            <person name="Anda M."/>
            <person name="Iwasaki W."/>
        </authorList>
    </citation>
    <scope>NUCLEOTIDE SEQUENCE [LARGE SCALE GENOMIC DNA]</scope>
    <source>
        <strain evidence="2 3">DSM 100852</strain>
    </source>
</reference>
<keyword evidence="1" id="KW-0812">Transmembrane</keyword>
<dbReference type="Proteomes" id="UP001348817">
    <property type="component" value="Chromosome"/>
</dbReference>
<proteinExistence type="predicted"/>
<dbReference type="RefSeq" id="WP_338393553.1">
    <property type="nucleotide sequence ID" value="NZ_AP025314.1"/>
</dbReference>
<sequence length="180" mass="20397">MKYTFENITALVLGLIGVVSLIICIVFSYAIELQLFLGIIGVGGFALVNRKNKEWGTYCLAFLLLLGSFHLVSFYFFQLYYTANIGLFGINLIVPTDPVILVTFIAFVIKRWSIFRKHIEGKQDQDEEELKSVKASDRLLARYSKKSTDDLLEIAENPDRYTAEAVKVANDLLEKNAKTE</sequence>
<dbReference type="KEGG" id="fax:FUAX_07170"/>
<keyword evidence="3" id="KW-1185">Reference proteome</keyword>
<feature type="transmembrane region" description="Helical" evidence="1">
    <location>
        <begin position="7"/>
        <end position="27"/>
    </location>
</feature>
<evidence type="ECO:0000256" key="1">
    <source>
        <dbReference type="SAM" id="Phobius"/>
    </source>
</evidence>
<organism evidence="2 3">
    <name type="scientific">Fulvitalea axinellae</name>
    <dbReference type="NCBI Taxonomy" id="1182444"/>
    <lineage>
        <taxon>Bacteria</taxon>
        <taxon>Pseudomonadati</taxon>
        <taxon>Bacteroidota</taxon>
        <taxon>Cytophagia</taxon>
        <taxon>Cytophagales</taxon>
        <taxon>Persicobacteraceae</taxon>
        <taxon>Fulvitalea</taxon>
    </lineage>
</organism>
<dbReference type="AlphaFoldDB" id="A0AAU9CGE0"/>
<feature type="transmembrane region" description="Helical" evidence="1">
    <location>
        <begin position="83"/>
        <end position="109"/>
    </location>
</feature>
<keyword evidence="1" id="KW-0472">Membrane</keyword>
<feature type="transmembrane region" description="Helical" evidence="1">
    <location>
        <begin position="33"/>
        <end position="48"/>
    </location>
</feature>
<evidence type="ECO:0000313" key="2">
    <source>
        <dbReference type="EMBL" id="BDD08285.1"/>
    </source>
</evidence>
<name>A0AAU9CGE0_9BACT</name>
<accession>A0AAU9CGE0</accession>
<protein>
    <submittedName>
        <fullName evidence="2">Uncharacterized protein</fullName>
    </submittedName>
</protein>
<keyword evidence="1" id="KW-1133">Transmembrane helix</keyword>
<dbReference type="EMBL" id="AP025314">
    <property type="protein sequence ID" value="BDD08285.1"/>
    <property type="molecule type" value="Genomic_DNA"/>
</dbReference>
<feature type="transmembrane region" description="Helical" evidence="1">
    <location>
        <begin position="55"/>
        <end position="77"/>
    </location>
</feature>
<gene>
    <name evidence="2" type="ORF">FUAX_07170</name>
</gene>
<evidence type="ECO:0000313" key="3">
    <source>
        <dbReference type="Proteomes" id="UP001348817"/>
    </source>
</evidence>